<organism evidence="1 2">
    <name type="scientific">Phialocephala subalpina</name>
    <dbReference type="NCBI Taxonomy" id="576137"/>
    <lineage>
        <taxon>Eukaryota</taxon>
        <taxon>Fungi</taxon>
        <taxon>Dikarya</taxon>
        <taxon>Ascomycota</taxon>
        <taxon>Pezizomycotina</taxon>
        <taxon>Leotiomycetes</taxon>
        <taxon>Helotiales</taxon>
        <taxon>Mollisiaceae</taxon>
        <taxon>Phialocephala</taxon>
        <taxon>Phialocephala fortinii species complex</taxon>
    </lineage>
</organism>
<sequence>MAATSKRRVESASTIIELLAEDRTAEQFGWCQWGPSISAMTVCSLSNSNPATMINVTTQYDLLPPTVGNGQQSYLLTLDPIAKASLWWGVSLVSAYWMILSDTMQTNREAGSDIRKGSINLQPSINTDISSQDFFTVNYHFISETYEPLKVYVTANNSVTPSQLITGNATNPPANIWNSVDIYGKSFYSTVLADLGQTSGSTQPNILTEPYKDLLQNYTSAFENMKNRCNAANGPATLSFNNEAQTTNFGTLEVTNSTIMQQYLCQVPQQKSTGALVVAILSADLVFLQTLWKIFNLVTTSFLQRKDKTTMFCESAAKNLVEQRHGHDSAS</sequence>
<name>A0A1L7WY89_9HELO</name>
<dbReference type="EMBL" id="FJOG01000010">
    <property type="protein sequence ID" value="CZR57725.1"/>
    <property type="molecule type" value="Genomic_DNA"/>
</dbReference>
<dbReference type="AlphaFoldDB" id="A0A1L7WY89"/>
<accession>A0A1L7WY89</accession>
<evidence type="ECO:0000313" key="2">
    <source>
        <dbReference type="Proteomes" id="UP000184330"/>
    </source>
</evidence>
<dbReference type="STRING" id="576137.A0A1L7WY89"/>
<gene>
    <name evidence="1" type="ORF">PAC_07614</name>
</gene>
<dbReference type="OrthoDB" id="3220769at2759"/>
<protein>
    <submittedName>
        <fullName evidence="1">Uncharacterized protein</fullName>
    </submittedName>
</protein>
<reference evidence="1 2" key="1">
    <citation type="submission" date="2016-03" db="EMBL/GenBank/DDBJ databases">
        <authorList>
            <person name="Ploux O."/>
        </authorList>
    </citation>
    <scope>NUCLEOTIDE SEQUENCE [LARGE SCALE GENOMIC DNA]</scope>
    <source>
        <strain evidence="1 2">UAMH 11012</strain>
    </source>
</reference>
<evidence type="ECO:0000313" key="1">
    <source>
        <dbReference type="EMBL" id="CZR57725.1"/>
    </source>
</evidence>
<dbReference type="Proteomes" id="UP000184330">
    <property type="component" value="Unassembled WGS sequence"/>
</dbReference>
<proteinExistence type="predicted"/>
<keyword evidence="2" id="KW-1185">Reference proteome</keyword>